<feature type="compositionally biased region" description="Basic and acidic residues" evidence="1">
    <location>
        <begin position="105"/>
        <end position="125"/>
    </location>
</feature>
<comment type="caution">
    <text evidence="3">The sequence shown here is derived from an EMBL/GenBank/DDBJ whole genome shotgun (WGS) entry which is preliminary data.</text>
</comment>
<name>A0AAP0RDN6_LIQFO</name>
<dbReference type="AlphaFoldDB" id="A0AAP0RDN6"/>
<organism evidence="3 4">
    <name type="scientific">Liquidambar formosana</name>
    <name type="common">Formosan gum</name>
    <dbReference type="NCBI Taxonomy" id="63359"/>
    <lineage>
        <taxon>Eukaryota</taxon>
        <taxon>Viridiplantae</taxon>
        <taxon>Streptophyta</taxon>
        <taxon>Embryophyta</taxon>
        <taxon>Tracheophyta</taxon>
        <taxon>Spermatophyta</taxon>
        <taxon>Magnoliopsida</taxon>
        <taxon>eudicotyledons</taxon>
        <taxon>Gunneridae</taxon>
        <taxon>Pentapetalae</taxon>
        <taxon>Saxifragales</taxon>
        <taxon>Altingiaceae</taxon>
        <taxon>Liquidambar</taxon>
    </lineage>
</organism>
<gene>
    <name evidence="3" type="ORF">L1049_023196</name>
</gene>
<feature type="compositionally biased region" description="Basic and acidic residues" evidence="1">
    <location>
        <begin position="147"/>
        <end position="191"/>
    </location>
</feature>
<dbReference type="PANTHER" id="PTHR33700:SF26">
    <property type="entry name" value="METHYLTRANSFERASE"/>
    <property type="match status" value="1"/>
</dbReference>
<keyword evidence="2" id="KW-0812">Transmembrane</keyword>
<feature type="region of interest" description="Disordered" evidence="1">
    <location>
        <begin position="70"/>
        <end position="221"/>
    </location>
</feature>
<protein>
    <submittedName>
        <fullName evidence="3">Uncharacterized protein</fullName>
    </submittedName>
</protein>
<sequence length="289" mass="32121">MKYQYIGRNQRPKGFTVKRALQFALLLAICIWLLYQIKHSRDKKEDYGGRTQSKLGEEDGFVILGRKGNAGWSINGGESGTGDVNYVAGESEKKEDGGGGDDELDRSAEEKAEDESFHKDNEFHRGNVTTPVEKEDEKNNEGNNSDVEVRGEGLVVLEKETSKEEARVSHDKQGDEKDPERQVKETQHGMEDNTDTPVQDKDETVGSYKEIDEDKEGTKSEEKIAMSPSVTGNITVRGQSGMVNVVLGFHDENGVPQDGNDLVESIEDSKIETTNYEEINSETSVHTDT</sequence>
<dbReference type="PANTHER" id="PTHR33700">
    <property type="entry name" value="MYB-LIKE PROTEIN X"/>
    <property type="match status" value="1"/>
</dbReference>
<keyword evidence="4" id="KW-1185">Reference proteome</keyword>
<accession>A0AAP0RDN6</accession>
<evidence type="ECO:0000256" key="1">
    <source>
        <dbReference type="SAM" id="MobiDB-lite"/>
    </source>
</evidence>
<evidence type="ECO:0000313" key="4">
    <source>
        <dbReference type="Proteomes" id="UP001415857"/>
    </source>
</evidence>
<reference evidence="3 4" key="1">
    <citation type="journal article" date="2024" name="Plant J.">
        <title>Genome sequences and population genomics reveal climatic adaptation and genomic divergence between two closely related sweetgum species.</title>
        <authorList>
            <person name="Xu W.Q."/>
            <person name="Ren C.Q."/>
            <person name="Zhang X.Y."/>
            <person name="Comes H.P."/>
            <person name="Liu X.H."/>
            <person name="Li Y.G."/>
            <person name="Kettle C.J."/>
            <person name="Jalonen R."/>
            <person name="Gaisberger H."/>
            <person name="Ma Y.Z."/>
            <person name="Qiu Y.X."/>
        </authorList>
    </citation>
    <scope>NUCLEOTIDE SEQUENCE [LARGE SCALE GENOMIC DNA]</scope>
    <source>
        <strain evidence="3">Hangzhou</strain>
    </source>
</reference>
<feature type="transmembrane region" description="Helical" evidence="2">
    <location>
        <begin position="20"/>
        <end position="37"/>
    </location>
</feature>
<keyword evidence="2" id="KW-1133">Transmembrane helix</keyword>
<dbReference type="EMBL" id="JBBPBK010000011">
    <property type="protein sequence ID" value="KAK9275922.1"/>
    <property type="molecule type" value="Genomic_DNA"/>
</dbReference>
<evidence type="ECO:0000313" key="3">
    <source>
        <dbReference type="EMBL" id="KAK9275922.1"/>
    </source>
</evidence>
<feature type="compositionally biased region" description="Basic and acidic residues" evidence="1">
    <location>
        <begin position="198"/>
        <end position="221"/>
    </location>
</feature>
<evidence type="ECO:0000256" key="2">
    <source>
        <dbReference type="SAM" id="Phobius"/>
    </source>
</evidence>
<dbReference type="Proteomes" id="UP001415857">
    <property type="component" value="Unassembled WGS sequence"/>
</dbReference>
<keyword evidence="2" id="KW-0472">Membrane</keyword>
<proteinExistence type="predicted"/>